<dbReference type="WBParaSite" id="SMUV_0000415301-mRNA-1">
    <property type="protein sequence ID" value="SMUV_0000415301-mRNA-1"/>
    <property type="gene ID" value="SMUV_0000415301"/>
</dbReference>
<dbReference type="GO" id="GO:0010508">
    <property type="term" value="P:positive regulation of autophagy"/>
    <property type="evidence" value="ECO:0007669"/>
    <property type="project" value="TreeGrafter"/>
</dbReference>
<keyword evidence="6" id="KW-1185">Reference proteome</keyword>
<dbReference type="PROSITE" id="PS00108">
    <property type="entry name" value="PROTEIN_KINASE_ST"/>
    <property type="match status" value="1"/>
</dbReference>
<keyword evidence="4" id="KW-0808">Transferase</keyword>
<sequence>MPFLNSMLILYFRDSLSSCIGKGSFGVVYRGVETTTGKAVAIKKLPKSQLKGNELKVMKAVTSKYLVALIDICTDNTDYMYIIMELCDIDLEQHLRYRTEKGYLPENDLKILIDNVTRGYYALYECNIVHRDLKPQNILVTYDPVSHGFKSAKITDFGISRILTEEQNQALSNIAGTFFYMAPEVGANILTTTEYNYEVDMWSLGCVFYQCITGQVPFDECRLCRIFLFTASGNYDAYDKPDIPDDLEEEVRFLVDSLLEIDSSKRITPKKLIIICSCQDYYYYYYCYGY</sequence>
<dbReference type="Pfam" id="PF00069">
    <property type="entry name" value="Pkinase"/>
    <property type="match status" value="1"/>
</dbReference>
<protein>
    <submittedName>
        <fullName evidence="7">Protein kinase domain-containing protein</fullName>
    </submittedName>
</protein>
<dbReference type="GO" id="GO:0000045">
    <property type="term" value="P:autophagosome assembly"/>
    <property type="evidence" value="ECO:0007669"/>
    <property type="project" value="TreeGrafter"/>
</dbReference>
<dbReference type="InterPro" id="IPR045269">
    <property type="entry name" value="Atg1-like"/>
</dbReference>
<dbReference type="InterPro" id="IPR017441">
    <property type="entry name" value="Protein_kinase_ATP_BS"/>
</dbReference>
<dbReference type="GO" id="GO:0004674">
    <property type="term" value="F:protein serine/threonine kinase activity"/>
    <property type="evidence" value="ECO:0007669"/>
    <property type="project" value="UniProtKB-KW"/>
</dbReference>
<evidence type="ECO:0000256" key="4">
    <source>
        <dbReference type="RuleBase" id="RU000304"/>
    </source>
</evidence>
<dbReference type="GO" id="GO:0042594">
    <property type="term" value="P:response to starvation"/>
    <property type="evidence" value="ECO:0007669"/>
    <property type="project" value="TreeGrafter"/>
</dbReference>
<feature type="domain" description="Protein kinase" evidence="5">
    <location>
        <begin position="14"/>
        <end position="282"/>
    </location>
</feature>
<dbReference type="InterPro" id="IPR011009">
    <property type="entry name" value="Kinase-like_dom_sf"/>
</dbReference>
<dbReference type="PROSITE" id="PS50011">
    <property type="entry name" value="PROTEIN_KINASE_DOM"/>
    <property type="match status" value="1"/>
</dbReference>
<dbReference type="AlphaFoldDB" id="A0A0N5AIB2"/>
<dbReference type="PROSITE" id="PS00107">
    <property type="entry name" value="PROTEIN_KINASE_ATP"/>
    <property type="match status" value="1"/>
</dbReference>
<dbReference type="Gene3D" id="1.10.510.10">
    <property type="entry name" value="Transferase(Phosphotransferase) domain 1"/>
    <property type="match status" value="1"/>
</dbReference>
<dbReference type="GO" id="GO:0048675">
    <property type="term" value="P:axon extension"/>
    <property type="evidence" value="ECO:0007669"/>
    <property type="project" value="TreeGrafter"/>
</dbReference>
<dbReference type="InterPro" id="IPR008271">
    <property type="entry name" value="Ser/Thr_kinase_AS"/>
</dbReference>
<keyword evidence="4" id="KW-0418">Kinase</keyword>
<reference evidence="7" key="1">
    <citation type="submission" date="2017-02" db="UniProtKB">
        <authorList>
            <consortium name="WormBaseParasite"/>
        </authorList>
    </citation>
    <scope>IDENTIFICATION</scope>
</reference>
<evidence type="ECO:0000256" key="1">
    <source>
        <dbReference type="ARBA" id="ARBA00022741"/>
    </source>
</evidence>
<keyword evidence="2 3" id="KW-0067">ATP-binding</keyword>
<dbReference type="GO" id="GO:0005524">
    <property type="term" value="F:ATP binding"/>
    <property type="evidence" value="ECO:0007669"/>
    <property type="project" value="UniProtKB-UniRule"/>
</dbReference>
<keyword evidence="1 3" id="KW-0547">Nucleotide-binding</keyword>
<dbReference type="GO" id="GO:0034045">
    <property type="term" value="C:phagophore assembly site membrane"/>
    <property type="evidence" value="ECO:0007669"/>
    <property type="project" value="TreeGrafter"/>
</dbReference>
<evidence type="ECO:0000256" key="3">
    <source>
        <dbReference type="PROSITE-ProRule" id="PRU10141"/>
    </source>
</evidence>
<dbReference type="GO" id="GO:0061709">
    <property type="term" value="P:reticulophagy"/>
    <property type="evidence" value="ECO:0007669"/>
    <property type="project" value="TreeGrafter"/>
</dbReference>
<dbReference type="GO" id="GO:0005776">
    <property type="term" value="C:autophagosome"/>
    <property type="evidence" value="ECO:0007669"/>
    <property type="project" value="TreeGrafter"/>
</dbReference>
<dbReference type="GO" id="GO:0000422">
    <property type="term" value="P:autophagy of mitochondrion"/>
    <property type="evidence" value="ECO:0007669"/>
    <property type="project" value="TreeGrafter"/>
</dbReference>
<organism evidence="6 7">
    <name type="scientific">Syphacia muris</name>
    <dbReference type="NCBI Taxonomy" id="451379"/>
    <lineage>
        <taxon>Eukaryota</taxon>
        <taxon>Metazoa</taxon>
        <taxon>Ecdysozoa</taxon>
        <taxon>Nematoda</taxon>
        <taxon>Chromadorea</taxon>
        <taxon>Rhabditida</taxon>
        <taxon>Spirurina</taxon>
        <taxon>Oxyuridomorpha</taxon>
        <taxon>Oxyuroidea</taxon>
        <taxon>Oxyuridae</taxon>
        <taxon>Syphacia</taxon>
    </lineage>
</organism>
<evidence type="ECO:0000256" key="2">
    <source>
        <dbReference type="ARBA" id="ARBA00022840"/>
    </source>
</evidence>
<dbReference type="GO" id="GO:0034727">
    <property type="term" value="P:piecemeal microautophagy of the nucleus"/>
    <property type="evidence" value="ECO:0007669"/>
    <property type="project" value="TreeGrafter"/>
</dbReference>
<dbReference type="InterPro" id="IPR000719">
    <property type="entry name" value="Prot_kinase_dom"/>
</dbReference>
<dbReference type="SMART" id="SM00220">
    <property type="entry name" value="S_TKc"/>
    <property type="match status" value="1"/>
</dbReference>
<dbReference type="GO" id="GO:0005829">
    <property type="term" value="C:cytosol"/>
    <property type="evidence" value="ECO:0007669"/>
    <property type="project" value="TreeGrafter"/>
</dbReference>
<evidence type="ECO:0000313" key="7">
    <source>
        <dbReference type="WBParaSite" id="SMUV_0000415301-mRNA-1"/>
    </source>
</evidence>
<name>A0A0N5AIB2_9BILA</name>
<keyword evidence="4" id="KW-0723">Serine/threonine-protein kinase</keyword>
<accession>A0A0N5AIB2</accession>
<proteinExistence type="inferred from homology"/>
<comment type="similarity">
    <text evidence="4">Belongs to the protein kinase superfamily.</text>
</comment>
<evidence type="ECO:0000313" key="6">
    <source>
        <dbReference type="Proteomes" id="UP000046393"/>
    </source>
</evidence>
<dbReference type="Proteomes" id="UP000046393">
    <property type="component" value="Unplaced"/>
</dbReference>
<feature type="binding site" evidence="3">
    <location>
        <position position="44"/>
    </location>
    <ligand>
        <name>ATP</name>
        <dbReference type="ChEBI" id="CHEBI:30616"/>
    </ligand>
</feature>
<dbReference type="PANTHER" id="PTHR24348">
    <property type="entry name" value="SERINE/THREONINE-PROTEIN KINASE UNC-51-RELATED"/>
    <property type="match status" value="1"/>
</dbReference>
<dbReference type="STRING" id="451379.A0A0N5AIB2"/>
<evidence type="ECO:0000259" key="5">
    <source>
        <dbReference type="PROSITE" id="PS50011"/>
    </source>
</evidence>
<dbReference type="SUPFAM" id="SSF56112">
    <property type="entry name" value="Protein kinase-like (PK-like)"/>
    <property type="match status" value="1"/>
</dbReference>
<dbReference type="PANTHER" id="PTHR24348:SF45">
    <property type="entry name" value="PROTEIN KINASE DOMAIN-CONTAINING PROTEIN"/>
    <property type="match status" value="1"/>
</dbReference>